<gene>
    <name evidence="2" type="ORF">GJJ30_31955</name>
</gene>
<reference evidence="2 3" key="1">
    <citation type="journal article" date="2018" name="Antonie Van Leeuwenhoek">
        <title>Larkinella terrae sp. nov., isolated from soil on Jeju Island, South Korea.</title>
        <authorList>
            <person name="Ten L.N."/>
            <person name="Jeon J."/>
            <person name="Park S.J."/>
            <person name="Park S."/>
            <person name="Lee S.Y."/>
            <person name="Kim M.K."/>
            <person name="Jung H.Y."/>
        </authorList>
    </citation>
    <scope>NUCLEOTIDE SEQUENCE [LARGE SCALE GENOMIC DNA]</scope>
    <source>
        <strain evidence="2 3">KCTC 52001</strain>
    </source>
</reference>
<evidence type="ECO:0000313" key="3">
    <source>
        <dbReference type="Proteomes" id="UP000441754"/>
    </source>
</evidence>
<sequence>MKHTLQLRGQWAGRKLIFLLLFAQVWVVAGLTGAQAQTIRYVKEGGSGEGLVWEDASGSLQAMIDQSSSGDQIWVAKGTYKPGDQRWHSFNITKTGVAIYGGFNGDETSLADRVLTYPSSTTLSGEIGNSGDPSDNSYHVVGIAFSDRSTILDGFVISDGHADGEYDDAIGSGIYSVEACGVRSSPIIRNCYFANNSSTGGGAFYAQGAGQPLLINCVFFNNTATDESVGGGAVTISNSEVTMINCTLVGNRSTYGNAIRNEGTLTLTNSILWNNRPLYDGDIQGNDGLDIVGRGRSTLRTPSIRTSFPAWPIKTPARLLWTKQTEICN</sequence>
<dbReference type="Gene3D" id="2.160.20.10">
    <property type="entry name" value="Single-stranded right-handed beta-helix, Pectin lyase-like"/>
    <property type="match status" value="1"/>
</dbReference>
<evidence type="ECO:0000313" key="2">
    <source>
        <dbReference type="EMBL" id="MRS65942.1"/>
    </source>
</evidence>
<proteinExistence type="predicted"/>
<protein>
    <recommendedName>
        <fullName evidence="1">Right handed beta helix domain-containing protein</fullName>
    </recommendedName>
</protein>
<evidence type="ECO:0000259" key="1">
    <source>
        <dbReference type="Pfam" id="PF13229"/>
    </source>
</evidence>
<name>A0A7K0EW21_9BACT</name>
<dbReference type="InterPro" id="IPR012334">
    <property type="entry name" value="Pectin_lyas_fold"/>
</dbReference>
<dbReference type="Pfam" id="PF13229">
    <property type="entry name" value="Beta_helix"/>
    <property type="match status" value="1"/>
</dbReference>
<dbReference type="InterPro" id="IPR011050">
    <property type="entry name" value="Pectin_lyase_fold/virulence"/>
</dbReference>
<feature type="domain" description="Right handed beta helix" evidence="1">
    <location>
        <begin position="141"/>
        <end position="298"/>
    </location>
</feature>
<comment type="caution">
    <text evidence="2">The sequence shown here is derived from an EMBL/GenBank/DDBJ whole genome shotgun (WGS) entry which is preliminary data.</text>
</comment>
<dbReference type="EMBL" id="WJXZ01000022">
    <property type="protein sequence ID" value="MRS65942.1"/>
    <property type="molecule type" value="Genomic_DNA"/>
</dbReference>
<organism evidence="2 3">
    <name type="scientific">Larkinella terrae</name>
    <dbReference type="NCBI Taxonomy" id="2025311"/>
    <lineage>
        <taxon>Bacteria</taxon>
        <taxon>Pseudomonadati</taxon>
        <taxon>Bacteroidota</taxon>
        <taxon>Cytophagia</taxon>
        <taxon>Cytophagales</taxon>
        <taxon>Spirosomataceae</taxon>
        <taxon>Larkinella</taxon>
    </lineage>
</organism>
<dbReference type="SUPFAM" id="SSF51126">
    <property type="entry name" value="Pectin lyase-like"/>
    <property type="match status" value="1"/>
</dbReference>
<dbReference type="InterPro" id="IPR039448">
    <property type="entry name" value="Beta_helix"/>
</dbReference>
<dbReference type="RefSeq" id="WP_154179439.1">
    <property type="nucleotide sequence ID" value="NZ_WJXZ01000022.1"/>
</dbReference>
<dbReference type="Proteomes" id="UP000441754">
    <property type="component" value="Unassembled WGS sequence"/>
</dbReference>
<dbReference type="OrthoDB" id="8901262at2"/>
<keyword evidence="3" id="KW-1185">Reference proteome</keyword>
<dbReference type="AlphaFoldDB" id="A0A7K0EW21"/>
<accession>A0A7K0EW21</accession>